<organism evidence="4 5">
    <name type="scientific">Eruca vesicaria subsp. sativa</name>
    <name type="common">Garden rocket</name>
    <name type="synonym">Eruca sativa</name>
    <dbReference type="NCBI Taxonomy" id="29727"/>
    <lineage>
        <taxon>Eukaryota</taxon>
        <taxon>Viridiplantae</taxon>
        <taxon>Streptophyta</taxon>
        <taxon>Embryophyta</taxon>
        <taxon>Tracheophyta</taxon>
        <taxon>Spermatophyta</taxon>
        <taxon>Magnoliopsida</taxon>
        <taxon>eudicotyledons</taxon>
        <taxon>Gunneridae</taxon>
        <taxon>Pentapetalae</taxon>
        <taxon>rosids</taxon>
        <taxon>malvids</taxon>
        <taxon>Brassicales</taxon>
        <taxon>Brassicaceae</taxon>
        <taxon>Brassiceae</taxon>
        <taxon>Eruca</taxon>
    </lineage>
</organism>
<sequence>MALKLEAKGGKKGNVWDDGVHENVRKVYVGQGQSCISFVKFEYVDDSEVIIGDEHGEHTQKVEEFEVDENDYIVYVEAFRETATQETIVALKFETSKGKTNKHFKEGPGVKFVLQGGKIVGFHGRSTNVLHSLGAYISDPISTHQLHGKWTKKKKEEAKQEMTPAIRGWTASTSGTVNGKKGLLMHGGKAVTNDRFDDLFFYEFNSA</sequence>
<dbReference type="InterPro" id="IPR033734">
    <property type="entry name" value="Jacalin-like_lectin_dom_plant"/>
</dbReference>
<gene>
    <name evidence="4" type="ORF">ERUC_LOCUS1451</name>
</gene>
<dbReference type="Proteomes" id="UP001642260">
    <property type="component" value="Unassembled WGS sequence"/>
</dbReference>
<dbReference type="Gene3D" id="2.100.10.30">
    <property type="entry name" value="Jacalin-like lectin domain"/>
    <property type="match status" value="1"/>
</dbReference>
<reference evidence="4 5" key="1">
    <citation type="submission" date="2022-03" db="EMBL/GenBank/DDBJ databases">
        <authorList>
            <person name="Macdonald S."/>
            <person name="Ahmed S."/>
            <person name="Newling K."/>
        </authorList>
    </citation>
    <scope>NUCLEOTIDE SEQUENCE [LARGE SCALE GENOMIC DNA]</scope>
</reference>
<dbReference type="EMBL" id="CAKOAT010047711">
    <property type="protein sequence ID" value="CAH8291786.1"/>
    <property type="molecule type" value="Genomic_DNA"/>
</dbReference>
<evidence type="ECO:0000313" key="5">
    <source>
        <dbReference type="Proteomes" id="UP001642260"/>
    </source>
</evidence>
<evidence type="ECO:0000313" key="4">
    <source>
        <dbReference type="EMBL" id="CAH8291786.1"/>
    </source>
</evidence>
<accession>A0ABC8IX91</accession>
<dbReference type="SUPFAM" id="SSF51101">
    <property type="entry name" value="Mannose-binding lectins"/>
    <property type="match status" value="1"/>
</dbReference>
<dbReference type="GO" id="GO:0030246">
    <property type="term" value="F:carbohydrate binding"/>
    <property type="evidence" value="ECO:0007669"/>
    <property type="project" value="UniProtKB-KW"/>
</dbReference>
<feature type="domain" description="Jacalin-type lectin" evidence="3">
    <location>
        <begin position="2"/>
        <end position="139"/>
    </location>
</feature>
<dbReference type="PANTHER" id="PTHR47293:SF27">
    <property type="entry name" value="JACALIN-TYPE LECTIN DOMAIN-CONTAINING PROTEIN"/>
    <property type="match status" value="1"/>
</dbReference>
<dbReference type="SMART" id="SM00915">
    <property type="entry name" value="Jacalin"/>
    <property type="match status" value="1"/>
</dbReference>
<dbReference type="AlphaFoldDB" id="A0ABC8IX91"/>
<dbReference type="PANTHER" id="PTHR47293">
    <property type="entry name" value="JACALIN-RELATED LECTIN 3"/>
    <property type="match status" value="1"/>
</dbReference>
<comment type="caution">
    <text evidence="4">The sequence shown here is derived from an EMBL/GenBank/DDBJ whole genome shotgun (WGS) entry which is preliminary data.</text>
</comment>
<name>A0ABC8IX91_ERUVS</name>
<evidence type="ECO:0000259" key="3">
    <source>
        <dbReference type="PROSITE" id="PS51752"/>
    </source>
</evidence>
<protein>
    <recommendedName>
        <fullName evidence="3">Jacalin-type lectin domain-containing protein</fullName>
    </recommendedName>
</protein>
<dbReference type="FunFam" id="2.100.10.30:FF:000001">
    <property type="entry name" value="Jacalin-related lectin 33"/>
    <property type="match status" value="1"/>
</dbReference>
<dbReference type="InterPro" id="IPR001229">
    <property type="entry name" value="Jacalin-like_lectin_dom"/>
</dbReference>
<dbReference type="PROSITE" id="PS51752">
    <property type="entry name" value="JACALIN_LECTIN"/>
    <property type="match status" value="1"/>
</dbReference>
<evidence type="ECO:0000256" key="1">
    <source>
        <dbReference type="ARBA" id="ARBA00006568"/>
    </source>
</evidence>
<keyword evidence="2" id="KW-0430">Lectin</keyword>
<dbReference type="InterPro" id="IPR036404">
    <property type="entry name" value="Jacalin-like_lectin_dom_sf"/>
</dbReference>
<comment type="similarity">
    <text evidence="1">Belongs to the jacalin lectin family.</text>
</comment>
<keyword evidence="5" id="KW-1185">Reference proteome</keyword>
<dbReference type="CDD" id="cd09612">
    <property type="entry name" value="Jacalin"/>
    <property type="match status" value="1"/>
</dbReference>
<evidence type="ECO:0000256" key="2">
    <source>
        <dbReference type="ARBA" id="ARBA00022734"/>
    </source>
</evidence>
<proteinExistence type="inferred from homology"/>
<dbReference type="Pfam" id="PF01419">
    <property type="entry name" value="Jacalin"/>
    <property type="match status" value="1"/>
</dbReference>